<name>A0AAD5R6V3_PARTN</name>
<gene>
    <name evidence="2" type="ORF">KIN20_032710</name>
</gene>
<comment type="caution">
    <text evidence="2">The sequence shown here is derived from an EMBL/GenBank/DDBJ whole genome shotgun (WGS) entry which is preliminary data.</text>
</comment>
<accession>A0AAD5R6V3</accession>
<feature type="compositionally biased region" description="Polar residues" evidence="1">
    <location>
        <begin position="24"/>
        <end position="66"/>
    </location>
</feature>
<sequence>MVPVITYSRLYEITATLRYRIASGPTTSVPTSEQTSQPTNQPSSGKTLQPTSQPSSETTPRSTFGPSSQKTSLSTTQKTPRPTSGPQETCYERELMRISVLVSLAILIKSKGSFGEDLKEGNQSPKNVRKTVS</sequence>
<protein>
    <submittedName>
        <fullName evidence="2">Uncharacterized protein</fullName>
    </submittedName>
</protein>
<dbReference type="Proteomes" id="UP001196413">
    <property type="component" value="Unassembled WGS sequence"/>
</dbReference>
<evidence type="ECO:0000313" key="3">
    <source>
        <dbReference type="Proteomes" id="UP001196413"/>
    </source>
</evidence>
<keyword evidence="3" id="KW-1185">Reference proteome</keyword>
<proteinExistence type="predicted"/>
<feature type="region of interest" description="Disordered" evidence="1">
    <location>
        <begin position="112"/>
        <end position="133"/>
    </location>
</feature>
<evidence type="ECO:0000313" key="2">
    <source>
        <dbReference type="EMBL" id="KAJ1370888.1"/>
    </source>
</evidence>
<organism evidence="2 3">
    <name type="scientific">Parelaphostrongylus tenuis</name>
    <name type="common">Meningeal worm</name>
    <dbReference type="NCBI Taxonomy" id="148309"/>
    <lineage>
        <taxon>Eukaryota</taxon>
        <taxon>Metazoa</taxon>
        <taxon>Ecdysozoa</taxon>
        <taxon>Nematoda</taxon>
        <taxon>Chromadorea</taxon>
        <taxon>Rhabditida</taxon>
        <taxon>Rhabditina</taxon>
        <taxon>Rhabditomorpha</taxon>
        <taxon>Strongyloidea</taxon>
        <taxon>Metastrongylidae</taxon>
        <taxon>Parelaphostrongylus</taxon>
    </lineage>
</organism>
<feature type="compositionally biased region" description="Low complexity" evidence="1">
    <location>
        <begin position="67"/>
        <end position="79"/>
    </location>
</feature>
<evidence type="ECO:0000256" key="1">
    <source>
        <dbReference type="SAM" id="MobiDB-lite"/>
    </source>
</evidence>
<dbReference type="AlphaFoldDB" id="A0AAD5R6V3"/>
<reference evidence="2" key="1">
    <citation type="submission" date="2021-06" db="EMBL/GenBank/DDBJ databases">
        <title>Parelaphostrongylus tenuis whole genome reference sequence.</title>
        <authorList>
            <person name="Garwood T.J."/>
            <person name="Larsen P.A."/>
            <person name="Fountain-Jones N.M."/>
            <person name="Garbe J.R."/>
            <person name="Macchietto M.G."/>
            <person name="Kania S.A."/>
            <person name="Gerhold R.W."/>
            <person name="Richards J.E."/>
            <person name="Wolf T.M."/>
        </authorList>
    </citation>
    <scope>NUCLEOTIDE SEQUENCE</scope>
    <source>
        <strain evidence="2">MNPRO001-30</strain>
        <tissue evidence="2">Meninges</tissue>
    </source>
</reference>
<feature type="region of interest" description="Disordered" evidence="1">
    <location>
        <begin position="24"/>
        <end position="90"/>
    </location>
</feature>
<dbReference type="EMBL" id="JAHQIW010006869">
    <property type="protein sequence ID" value="KAJ1370888.1"/>
    <property type="molecule type" value="Genomic_DNA"/>
</dbReference>